<evidence type="ECO:0000256" key="1">
    <source>
        <dbReference type="SAM" id="MobiDB-lite"/>
    </source>
</evidence>
<organism evidence="2 3">
    <name type="scientific">Tripterygium wilfordii</name>
    <name type="common">Thunder God vine</name>
    <dbReference type="NCBI Taxonomy" id="458696"/>
    <lineage>
        <taxon>Eukaryota</taxon>
        <taxon>Viridiplantae</taxon>
        <taxon>Streptophyta</taxon>
        <taxon>Embryophyta</taxon>
        <taxon>Tracheophyta</taxon>
        <taxon>Spermatophyta</taxon>
        <taxon>Magnoliopsida</taxon>
        <taxon>eudicotyledons</taxon>
        <taxon>Gunneridae</taxon>
        <taxon>Pentapetalae</taxon>
        <taxon>rosids</taxon>
        <taxon>fabids</taxon>
        <taxon>Celastrales</taxon>
        <taxon>Celastraceae</taxon>
        <taxon>Tripterygium</taxon>
    </lineage>
</organism>
<reference evidence="2 3" key="1">
    <citation type="journal article" date="2020" name="Nat. Commun.">
        <title>Genome of Tripterygium wilfordii and identification of cytochrome P450 involved in triptolide biosynthesis.</title>
        <authorList>
            <person name="Tu L."/>
            <person name="Su P."/>
            <person name="Zhang Z."/>
            <person name="Gao L."/>
            <person name="Wang J."/>
            <person name="Hu T."/>
            <person name="Zhou J."/>
            <person name="Zhang Y."/>
            <person name="Zhao Y."/>
            <person name="Liu Y."/>
            <person name="Song Y."/>
            <person name="Tong Y."/>
            <person name="Lu Y."/>
            <person name="Yang J."/>
            <person name="Xu C."/>
            <person name="Jia M."/>
            <person name="Peters R.J."/>
            <person name="Huang L."/>
            <person name="Gao W."/>
        </authorList>
    </citation>
    <scope>NUCLEOTIDE SEQUENCE [LARGE SCALE GENOMIC DNA]</scope>
    <source>
        <strain evidence="3">cv. XIE 37</strain>
        <tissue evidence="2">Leaf</tissue>
    </source>
</reference>
<dbReference type="FunCoup" id="A0A7J7D7Y4">
    <property type="interactions" value="117"/>
</dbReference>
<keyword evidence="3" id="KW-1185">Reference proteome</keyword>
<evidence type="ECO:0000313" key="2">
    <source>
        <dbReference type="EMBL" id="KAF5742424.1"/>
    </source>
</evidence>
<comment type="caution">
    <text evidence="2">The sequence shown here is derived from an EMBL/GenBank/DDBJ whole genome shotgun (WGS) entry which is preliminary data.</text>
</comment>
<name>A0A7J7D7Y4_TRIWF</name>
<dbReference type="OrthoDB" id="1888797at2759"/>
<protein>
    <submittedName>
        <fullName evidence="2">Uncharacterized protein</fullName>
    </submittedName>
</protein>
<proteinExistence type="predicted"/>
<feature type="compositionally biased region" description="Basic and acidic residues" evidence="1">
    <location>
        <begin position="282"/>
        <end position="294"/>
    </location>
</feature>
<dbReference type="EMBL" id="JAAARO010000009">
    <property type="protein sequence ID" value="KAF5742424.1"/>
    <property type="molecule type" value="Genomic_DNA"/>
</dbReference>
<dbReference type="PANTHER" id="PTHR34567:SF9">
    <property type="entry name" value="CONTAINING PROTEIN, PUTATIVE-RELATED"/>
    <property type="match status" value="1"/>
</dbReference>
<gene>
    <name evidence="2" type="ORF">HS088_TW09G00472</name>
</gene>
<feature type="compositionally biased region" description="Basic residues" evidence="1">
    <location>
        <begin position="1"/>
        <end position="12"/>
    </location>
</feature>
<feature type="region of interest" description="Disordered" evidence="1">
    <location>
        <begin position="282"/>
        <end position="301"/>
    </location>
</feature>
<dbReference type="AlphaFoldDB" id="A0A7J7D7Y4"/>
<evidence type="ECO:0000313" key="3">
    <source>
        <dbReference type="Proteomes" id="UP000593562"/>
    </source>
</evidence>
<dbReference type="PANTHER" id="PTHR34567">
    <property type="entry name" value="FK506-BINDING-LIKE PROTEIN"/>
    <property type="match status" value="1"/>
</dbReference>
<sequence length="387" mass="44561">MGNWKHRPQRRFYHQERKPWPPPPSFDDREPFHSGSAHDGIPLWEKKFCYVIGSVPWPKVVYAKKFMFCHGNVLNWDDSGSEVAFQNAKKRFWAEINGLHCDIPLPDPDIYVDQVNWNPDIDPALIKEVDQAYFAPDECGNDEKLRHKNKKRRNFVSVSSLPSDGCAGNSGHVSNPWEHLNNLQSSGVKDEEHGLNQWVNNARDSRNLTNADNPWECNYTQDVKSNTWGDIANNSWACNQSKDWGNGANLQDCSWNGVGRVKDRTWGNCGDAVRGWRQQESRKFDNGDNAREHSYSQNDGMQNLGGWTNYGGNAWSGERWDSCGKEGNNFDFRKTNGSRGGWNDCNQKREGNHQYVNTYKSSTFHGNDYQSGRYWRGRKDKKRVNFA</sequence>
<feature type="region of interest" description="Disordered" evidence="1">
    <location>
        <begin position="1"/>
        <end position="32"/>
    </location>
</feature>
<dbReference type="Proteomes" id="UP000593562">
    <property type="component" value="Unassembled WGS sequence"/>
</dbReference>
<accession>A0A7J7D7Y4</accession>
<dbReference type="InParanoid" id="A0A7J7D7Y4"/>